<dbReference type="InterPro" id="IPR000182">
    <property type="entry name" value="GNAT_dom"/>
</dbReference>
<accession>A0A927RGN4</accession>
<dbReference type="SUPFAM" id="SSF55729">
    <property type="entry name" value="Acyl-CoA N-acyltransferases (Nat)"/>
    <property type="match status" value="1"/>
</dbReference>
<dbReference type="Proteomes" id="UP000638648">
    <property type="component" value="Unassembled WGS sequence"/>
</dbReference>
<dbReference type="PANTHER" id="PTHR42791">
    <property type="entry name" value="GNAT FAMILY ACETYLTRANSFERASE"/>
    <property type="match status" value="1"/>
</dbReference>
<dbReference type="EMBL" id="JADBEM010000001">
    <property type="protein sequence ID" value="MBE1611370.1"/>
    <property type="molecule type" value="Genomic_DNA"/>
</dbReference>
<dbReference type="InterPro" id="IPR052523">
    <property type="entry name" value="Trichothecene_AcTrans"/>
</dbReference>
<feature type="domain" description="N-acetyltransferase" evidence="1">
    <location>
        <begin position="123"/>
        <end position="180"/>
    </location>
</feature>
<sequence>MRPTTRVAGRADVRGLASVFAQAFHDDPVMAWILPEERARTVGLPRLFATMLRHFYLPYGATDLAAQDTARDPLGGAVWTPPGHWQPTRWRGLRAIPGLARATGRRGRAGVRVTEALERAHPHDPHWYLAIVGVSPAAQGTGIGGELIRARLATCDQLGMPAYLEASKAGLVGYYERFDFRVTREITIPGGPSLWAMRREPR</sequence>
<dbReference type="RefSeq" id="WP_192754593.1">
    <property type="nucleotide sequence ID" value="NZ_BAABJL010000042.1"/>
</dbReference>
<organism evidence="2 3">
    <name type="scientific">Actinopolymorpha pittospori</name>
    <dbReference type="NCBI Taxonomy" id="648752"/>
    <lineage>
        <taxon>Bacteria</taxon>
        <taxon>Bacillati</taxon>
        <taxon>Actinomycetota</taxon>
        <taxon>Actinomycetes</taxon>
        <taxon>Propionibacteriales</taxon>
        <taxon>Actinopolymorphaceae</taxon>
        <taxon>Actinopolymorpha</taxon>
    </lineage>
</organism>
<name>A0A927RGN4_9ACTN</name>
<dbReference type="Pfam" id="PF00583">
    <property type="entry name" value="Acetyltransf_1"/>
    <property type="match status" value="1"/>
</dbReference>
<proteinExistence type="predicted"/>
<dbReference type="AlphaFoldDB" id="A0A927RGN4"/>
<dbReference type="CDD" id="cd04301">
    <property type="entry name" value="NAT_SF"/>
    <property type="match status" value="1"/>
</dbReference>
<evidence type="ECO:0000313" key="2">
    <source>
        <dbReference type="EMBL" id="MBE1611370.1"/>
    </source>
</evidence>
<dbReference type="Gene3D" id="3.40.630.30">
    <property type="match status" value="1"/>
</dbReference>
<gene>
    <name evidence="2" type="ORF">HEB94_008218</name>
</gene>
<dbReference type="PANTHER" id="PTHR42791:SF1">
    <property type="entry name" value="N-ACETYLTRANSFERASE DOMAIN-CONTAINING PROTEIN"/>
    <property type="match status" value="1"/>
</dbReference>
<keyword evidence="3" id="KW-1185">Reference proteome</keyword>
<evidence type="ECO:0000259" key="1">
    <source>
        <dbReference type="Pfam" id="PF00583"/>
    </source>
</evidence>
<protein>
    <submittedName>
        <fullName evidence="2">GNAT superfamily N-acetyltransferase</fullName>
    </submittedName>
</protein>
<reference evidence="2" key="1">
    <citation type="submission" date="2020-10" db="EMBL/GenBank/DDBJ databases">
        <title>Sequencing the genomes of 1000 actinobacteria strains.</title>
        <authorList>
            <person name="Klenk H.-P."/>
        </authorList>
    </citation>
    <scope>NUCLEOTIDE SEQUENCE</scope>
    <source>
        <strain evidence="2">DSM 45354</strain>
    </source>
</reference>
<comment type="caution">
    <text evidence="2">The sequence shown here is derived from an EMBL/GenBank/DDBJ whole genome shotgun (WGS) entry which is preliminary data.</text>
</comment>
<dbReference type="InterPro" id="IPR016181">
    <property type="entry name" value="Acyl_CoA_acyltransferase"/>
</dbReference>
<dbReference type="GO" id="GO:0016747">
    <property type="term" value="F:acyltransferase activity, transferring groups other than amino-acyl groups"/>
    <property type="evidence" value="ECO:0007669"/>
    <property type="project" value="InterPro"/>
</dbReference>
<evidence type="ECO:0000313" key="3">
    <source>
        <dbReference type="Proteomes" id="UP000638648"/>
    </source>
</evidence>